<evidence type="ECO:0000313" key="5">
    <source>
        <dbReference type="Proteomes" id="UP000029590"/>
    </source>
</evidence>
<keyword evidence="2" id="KW-0812">Transmembrane</keyword>
<evidence type="ECO:0000256" key="1">
    <source>
        <dbReference type="SAM" id="MobiDB-lite"/>
    </source>
</evidence>
<dbReference type="InterPro" id="IPR023346">
    <property type="entry name" value="Lysozyme-like_dom_sf"/>
</dbReference>
<evidence type="ECO:0000256" key="2">
    <source>
        <dbReference type="SAM" id="Phobius"/>
    </source>
</evidence>
<dbReference type="Pfam" id="PF01464">
    <property type="entry name" value="SLT"/>
    <property type="match status" value="1"/>
</dbReference>
<name>A0AAW3FB60_BURGA</name>
<dbReference type="EMBL" id="JPGG01000012">
    <property type="protein sequence ID" value="KGC20264.1"/>
    <property type="molecule type" value="Genomic_DNA"/>
</dbReference>
<dbReference type="InterPro" id="IPR008258">
    <property type="entry name" value="Transglycosylase_SLT_dom_1"/>
</dbReference>
<dbReference type="SUPFAM" id="SSF53955">
    <property type="entry name" value="Lysozyme-like"/>
    <property type="match status" value="1"/>
</dbReference>
<feature type="transmembrane region" description="Helical" evidence="2">
    <location>
        <begin position="68"/>
        <end position="84"/>
    </location>
</feature>
<dbReference type="AlphaFoldDB" id="A0AAW3FB60"/>
<sequence>MPNTARDVPSLSGWPASVGLLPDVIPVVDIDPMKMRSGPLRSAAVPFSRTPMFVCHVRARRRRRAERLFLTLLIASGTAFAHAAELATTHTSPSFDALAQVCAPSVAPDTLAAIVATESSGNPYAIGIVGAHLDRQPRSRDEAIAVARDLEARGYNFSMGLGQVNRFNLARLGETYESVFDPCRNLRAGSTILAECYQRAAARFSGPADALRGALSCYYSGNFTTGIKQGYVRKVVANVGKPIKLVPSLSLVSPSGASAIVSDDADSRPRQPAPRLGSAPRDDELAIGRYIAPDVLSARATPGESNGGDDVHGP</sequence>
<comment type="caution">
    <text evidence="4">The sequence shown here is derived from an EMBL/GenBank/DDBJ whole genome shotgun (WGS) entry which is preliminary data.</text>
</comment>
<evidence type="ECO:0000259" key="3">
    <source>
        <dbReference type="Pfam" id="PF01464"/>
    </source>
</evidence>
<feature type="region of interest" description="Disordered" evidence="1">
    <location>
        <begin position="260"/>
        <end position="285"/>
    </location>
</feature>
<keyword evidence="2" id="KW-0472">Membrane</keyword>
<organism evidence="4 5">
    <name type="scientific">Burkholderia gladioli</name>
    <name type="common">Pseudomonas marginata</name>
    <name type="synonym">Phytomonas marginata</name>
    <dbReference type="NCBI Taxonomy" id="28095"/>
    <lineage>
        <taxon>Bacteria</taxon>
        <taxon>Pseudomonadati</taxon>
        <taxon>Pseudomonadota</taxon>
        <taxon>Betaproteobacteria</taxon>
        <taxon>Burkholderiales</taxon>
        <taxon>Burkholderiaceae</taxon>
        <taxon>Burkholderia</taxon>
    </lineage>
</organism>
<dbReference type="RefSeq" id="WP_230676478.1">
    <property type="nucleotide sequence ID" value="NZ_CADEQJ010000023.1"/>
</dbReference>
<accession>A0AAW3FB60</accession>
<dbReference type="Proteomes" id="UP000029590">
    <property type="component" value="Unassembled WGS sequence"/>
</dbReference>
<dbReference type="Gene3D" id="1.10.530.10">
    <property type="match status" value="1"/>
</dbReference>
<feature type="domain" description="Transglycosylase SLT" evidence="3">
    <location>
        <begin position="102"/>
        <end position="228"/>
    </location>
</feature>
<reference evidence="4 5" key="1">
    <citation type="submission" date="2014-04" db="EMBL/GenBank/DDBJ databases">
        <authorList>
            <person name="Bishop-Lilly K.A."/>
            <person name="Broomall S.M."/>
            <person name="Chain P.S."/>
            <person name="Chertkov O."/>
            <person name="Coyne S.R."/>
            <person name="Daligault H.E."/>
            <person name="Davenport K.W."/>
            <person name="Erkkila T."/>
            <person name="Frey K.G."/>
            <person name="Gibbons H.S."/>
            <person name="Gu W."/>
            <person name="Jaissle J."/>
            <person name="Johnson S.L."/>
            <person name="Koroleva G.I."/>
            <person name="Ladner J.T."/>
            <person name="Lo C.-C."/>
            <person name="Minogue T.D."/>
            <person name="Munk C."/>
            <person name="Palacios G.F."/>
            <person name="Redden C.L."/>
            <person name="Rosenzweig C.N."/>
            <person name="Scholz M.B."/>
            <person name="Teshima H."/>
            <person name="Xu Y."/>
        </authorList>
    </citation>
    <scope>NUCLEOTIDE SEQUENCE [LARGE SCALE GENOMIC DNA]</scope>
    <source>
        <strain evidence="5">gladioli</strain>
    </source>
</reference>
<dbReference type="CDD" id="cd16892">
    <property type="entry name" value="LT_VirB1-like"/>
    <property type="match status" value="1"/>
</dbReference>
<proteinExistence type="predicted"/>
<evidence type="ECO:0000313" key="4">
    <source>
        <dbReference type="EMBL" id="KGC20264.1"/>
    </source>
</evidence>
<gene>
    <name evidence="4" type="ORF">DM48_7897</name>
</gene>
<keyword evidence="2" id="KW-1133">Transmembrane helix</keyword>
<protein>
    <submittedName>
        <fullName evidence="4">Transglycosylase SLT domain protein</fullName>
    </submittedName>
</protein>